<dbReference type="Proteomes" id="UP001054902">
    <property type="component" value="Unassembled WGS sequence"/>
</dbReference>
<dbReference type="InterPro" id="IPR005123">
    <property type="entry name" value="Oxoglu/Fe-dep_dioxygenase_dom"/>
</dbReference>
<dbReference type="GO" id="GO:0005783">
    <property type="term" value="C:endoplasmic reticulum"/>
    <property type="evidence" value="ECO:0007669"/>
    <property type="project" value="TreeGrafter"/>
</dbReference>
<protein>
    <recommendedName>
        <fullName evidence="8">Fe2OG dioxygenase domain-containing protein</fullName>
    </recommendedName>
</protein>
<dbReference type="Gene3D" id="2.60.120.620">
    <property type="entry name" value="q2cbj1_9rhob like domain"/>
    <property type="match status" value="1"/>
</dbReference>
<evidence type="ECO:0000256" key="5">
    <source>
        <dbReference type="ARBA" id="ARBA00023004"/>
    </source>
</evidence>
<feature type="transmembrane region" description="Helical" evidence="6">
    <location>
        <begin position="137"/>
        <end position="160"/>
    </location>
</feature>
<dbReference type="InterPro" id="IPR044862">
    <property type="entry name" value="Pro_4_hyd_alph_FE2OG_OXY"/>
</dbReference>
<dbReference type="PANTHER" id="PTHR10869:SF226">
    <property type="entry name" value="PROLYL 4-HYDROXYLASE ALPHA SUBUNIT DOMAIN-CONTAINING PROTEIN"/>
    <property type="match status" value="1"/>
</dbReference>
<evidence type="ECO:0000256" key="1">
    <source>
        <dbReference type="ARBA" id="ARBA00001961"/>
    </source>
</evidence>
<keyword evidence="10" id="KW-1185">Reference proteome</keyword>
<dbReference type="EMBL" id="BLLK01000062">
    <property type="protein sequence ID" value="GFH59163.1"/>
    <property type="molecule type" value="Genomic_DNA"/>
</dbReference>
<name>A0AAD3HDM1_9STRA</name>
<dbReference type="SMART" id="SM00702">
    <property type="entry name" value="P4Hc"/>
    <property type="match status" value="1"/>
</dbReference>
<dbReference type="InterPro" id="IPR006620">
    <property type="entry name" value="Pro_4_hyd_alph"/>
</dbReference>
<keyword evidence="3" id="KW-0223">Dioxygenase</keyword>
<proteinExistence type="predicted"/>
<dbReference type="InterPro" id="IPR045054">
    <property type="entry name" value="P4HA-like"/>
</dbReference>
<feature type="signal peptide" evidence="7">
    <location>
        <begin position="1"/>
        <end position="18"/>
    </location>
</feature>
<dbReference type="GO" id="GO:0031418">
    <property type="term" value="F:L-ascorbic acid binding"/>
    <property type="evidence" value="ECO:0007669"/>
    <property type="project" value="InterPro"/>
</dbReference>
<organism evidence="9 10">
    <name type="scientific">Chaetoceros tenuissimus</name>
    <dbReference type="NCBI Taxonomy" id="426638"/>
    <lineage>
        <taxon>Eukaryota</taxon>
        <taxon>Sar</taxon>
        <taxon>Stramenopiles</taxon>
        <taxon>Ochrophyta</taxon>
        <taxon>Bacillariophyta</taxon>
        <taxon>Coscinodiscophyceae</taxon>
        <taxon>Chaetocerotophycidae</taxon>
        <taxon>Chaetocerotales</taxon>
        <taxon>Chaetocerotaceae</taxon>
        <taxon>Chaetoceros</taxon>
    </lineage>
</organism>
<feature type="chain" id="PRO_5041990764" description="Fe2OG dioxygenase domain-containing protein" evidence="7">
    <location>
        <begin position="19"/>
        <end position="351"/>
    </location>
</feature>
<comment type="cofactor">
    <cofactor evidence="1">
        <name>L-ascorbate</name>
        <dbReference type="ChEBI" id="CHEBI:38290"/>
    </cofactor>
</comment>
<dbReference type="GO" id="GO:0005506">
    <property type="term" value="F:iron ion binding"/>
    <property type="evidence" value="ECO:0007669"/>
    <property type="project" value="InterPro"/>
</dbReference>
<keyword evidence="2" id="KW-0479">Metal-binding</keyword>
<dbReference type="PROSITE" id="PS51471">
    <property type="entry name" value="FE2OG_OXY"/>
    <property type="match status" value="1"/>
</dbReference>
<dbReference type="Pfam" id="PF13640">
    <property type="entry name" value="2OG-FeII_Oxy_3"/>
    <property type="match status" value="1"/>
</dbReference>
<accession>A0AAD3HDM1</accession>
<reference evidence="9 10" key="1">
    <citation type="journal article" date="2021" name="Sci. Rep.">
        <title>The genome of the diatom Chaetoceros tenuissimus carries an ancient integrated fragment of an extant virus.</title>
        <authorList>
            <person name="Hongo Y."/>
            <person name="Kimura K."/>
            <person name="Takaki Y."/>
            <person name="Yoshida Y."/>
            <person name="Baba S."/>
            <person name="Kobayashi G."/>
            <person name="Nagasaki K."/>
            <person name="Hano T."/>
            <person name="Tomaru Y."/>
        </authorList>
    </citation>
    <scope>NUCLEOTIDE SEQUENCE [LARGE SCALE GENOMIC DNA]</scope>
    <source>
        <strain evidence="9 10">NIES-3715</strain>
    </source>
</reference>
<dbReference type="AlphaFoldDB" id="A0AAD3HDM1"/>
<gene>
    <name evidence="9" type="ORF">CTEN210_15639</name>
</gene>
<evidence type="ECO:0000256" key="6">
    <source>
        <dbReference type="SAM" id="Phobius"/>
    </source>
</evidence>
<sequence>MCAYRSILLLAFVAQSHCFTSSAPSQFIHQATRINSQATSLIDERIAIDESLEGVQKINTNPDIFIIKDFLDKKSCTELINKATEKKMNQSPVAYAGKTDDIKELLGLAAKGPVAWLGVLSAYFQIQSSGSSDVASLLVHAVQNYIAFFLLAAVSIFAFVQSREDGLQELRTSTSTTLDDLSVDGTLKFVQKSADLFNPSEDKTAKAQHAQYFESPTIIRYEAGQSLAPHFDANRSAETEDANRGGQTLATLLLYLNDVEDGGKTRFGLIPSPDDESNDSIVKDENGKLTVKPKAGDALLFFPADKNGEFDDRLEHEGTLAIDEKWIARIWRHIDRVPPPFGLSNSELLKL</sequence>
<keyword evidence="6" id="KW-1133">Transmembrane helix</keyword>
<keyword evidence="7" id="KW-0732">Signal</keyword>
<evidence type="ECO:0000259" key="8">
    <source>
        <dbReference type="PROSITE" id="PS51471"/>
    </source>
</evidence>
<evidence type="ECO:0000256" key="2">
    <source>
        <dbReference type="ARBA" id="ARBA00022723"/>
    </source>
</evidence>
<keyword evidence="6" id="KW-0812">Transmembrane</keyword>
<keyword evidence="5" id="KW-0408">Iron</keyword>
<dbReference type="PANTHER" id="PTHR10869">
    <property type="entry name" value="PROLYL 4-HYDROXYLASE ALPHA SUBUNIT"/>
    <property type="match status" value="1"/>
</dbReference>
<evidence type="ECO:0000313" key="9">
    <source>
        <dbReference type="EMBL" id="GFH59163.1"/>
    </source>
</evidence>
<evidence type="ECO:0000256" key="7">
    <source>
        <dbReference type="SAM" id="SignalP"/>
    </source>
</evidence>
<dbReference type="GO" id="GO:0004656">
    <property type="term" value="F:procollagen-proline 4-dioxygenase activity"/>
    <property type="evidence" value="ECO:0007669"/>
    <property type="project" value="TreeGrafter"/>
</dbReference>
<evidence type="ECO:0000256" key="4">
    <source>
        <dbReference type="ARBA" id="ARBA00023002"/>
    </source>
</evidence>
<keyword evidence="6" id="KW-0472">Membrane</keyword>
<comment type="caution">
    <text evidence="9">The sequence shown here is derived from an EMBL/GenBank/DDBJ whole genome shotgun (WGS) entry which is preliminary data.</text>
</comment>
<evidence type="ECO:0000256" key="3">
    <source>
        <dbReference type="ARBA" id="ARBA00022964"/>
    </source>
</evidence>
<evidence type="ECO:0000313" key="10">
    <source>
        <dbReference type="Proteomes" id="UP001054902"/>
    </source>
</evidence>
<feature type="domain" description="Fe2OG dioxygenase" evidence="8">
    <location>
        <begin position="212"/>
        <end position="334"/>
    </location>
</feature>
<keyword evidence="4" id="KW-0560">Oxidoreductase</keyword>